<accession>A0A1H7ZZS3</accession>
<sequence length="108" mass="12141">MTYTIKAFEPKSINLAPQTIEEEVLQNVAMIISTPQFSVPLDRGFGLAQQFLDKPYSVAQTILVSEVLDAIEKYEPRVEVKNVSFTQSEEETLAGKLIPQVEVNIIDR</sequence>
<dbReference type="InterPro" id="IPR007048">
    <property type="entry name" value="IraD/Gp25-like"/>
</dbReference>
<proteinExistence type="predicted"/>
<gene>
    <name evidence="2" type="ORF">SAMN05216180_1009</name>
</gene>
<dbReference type="STRING" id="474960.SAMN05216180_1009"/>
<evidence type="ECO:0000313" key="3">
    <source>
        <dbReference type="Proteomes" id="UP000199158"/>
    </source>
</evidence>
<keyword evidence="3" id="KW-1185">Reference proteome</keyword>
<feature type="domain" description="IraD/Gp25-like" evidence="1">
    <location>
        <begin position="20"/>
        <end position="103"/>
    </location>
</feature>
<dbReference type="RefSeq" id="WP_092752256.1">
    <property type="nucleotide sequence ID" value="NZ_FOCG01000001.1"/>
</dbReference>
<dbReference type="SUPFAM" id="SSF160719">
    <property type="entry name" value="gpW/gp25-like"/>
    <property type="match status" value="1"/>
</dbReference>
<dbReference type="EMBL" id="FOCG01000001">
    <property type="protein sequence ID" value="SEM63773.1"/>
    <property type="molecule type" value="Genomic_DNA"/>
</dbReference>
<dbReference type="AlphaFoldDB" id="A0A1H7ZZS3"/>
<evidence type="ECO:0000313" key="2">
    <source>
        <dbReference type="EMBL" id="SEM63773.1"/>
    </source>
</evidence>
<name>A0A1H7ZZS3_9FIRM</name>
<organism evidence="2 3">
    <name type="scientific">Hydrogenoanaerobacterium saccharovorans</name>
    <dbReference type="NCBI Taxonomy" id="474960"/>
    <lineage>
        <taxon>Bacteria</taxon>
        <taxon>Bacillati</taxon>
        <taxon>Bacillota</taxon>
        <taxon>Clostridia</taxon>
        <taxon>Eubacteriales</taxon>
        <taxon>Oscillospiraceae</taxon>
        <taxon>Hydrogenoanaerobacterium</taxon>
    </lineage>
</organism>
<dbReference type="OrthoDB" id="9814725at2"/>
<dbReference type="Pfam" id="PF04965">
    <property type="entry name" value="GPW_gp25"/>
    <property type="match status" value="1"/>
</dbReference>
<evidence type="ECO:0000259" key="1">
    <source>
        <dbReference type="Pfam" id="PF04965"/>
    </source>
</evidence>
<reference evidence="2 3" key="1">
    <citation type="submission" date="2016-10" db="EMBL/GenBank/DDBJ databases">
        <authorList>
            <person name="de Groot N.N."/>
        </authorList>
    </citation>
    <scope>NUCLEOTIDE SEQUENCE [LARGE SCALE GENOMIC DNA]</scope>
    <source>
        <strain evidence="2 3">CGMCC 1.5070</strain>
    </source>
</reference>
<dbReference type="Gene3D" id="3.10.450.40">
    <property type="match status" value="1"/>
</dbReference>
<dbReference type="Proteomes" id="UP000199158">
    <property type="component" value="Unassembled WGS sequence"/>
</dbReference>
<protein>
    <recommendedName>
        <fullName evidence="1">IraD/Gp25-like domain-containing protein</fullName>
    </recommendedName>
</protein>